<evidence type="ECO:0000313" key="2">
    <source>
        <dbReference type="EMBL" id="KAF1934068.1"/>
    </source>
</evidence>
<organism evidence="2 3">
    <name type="scientific">Didymella exigua CBS 183.55</name>
    <dbReference type="NCBI Taxonomy" id="1150837"/>
    <lineage>
        <taxon>Eukaryota</taxon>
        <taxon>Fungi</taxon>
        <taxon>Dikarya</taxon>
        <taxon>Ascomycota</taxon>
        <taxon>Pezizomycotina</taxon>
        <taxon>Dothideomycetes</taxon>
        <taxon>Pleosporomycetidae</taxon>
        <taxon>Pleosporales</taxon>
        <taxon>Pleosporineae</taxon>
        <taxon>Didymellaceae</taxon>
        <taxon>Didymella</taxon>
    </lineage>
</organism>
<dbReference type="OrthoDB" id="2431475at2759"/>
<name>A0A6A5S3Z8_9PLEO</name>
<dbReference type="PANTHER" id="PTHR40132">
    <property type="entry name" value="PRE-MRNA-SPLICING FACTOR 38B"/>
    <property type="match status" value="1"/>
</dbReference>
<protein>
    <recommendedName>
        <fullName evidence="4">Pre-mRNA-splicing factor 38B</fullName>
    </recommendedName>
</protein>
<feature type="compositionally biased region" description="Basic and acidic residues" evidence="1">
    <location>
        <begin position="124"/>
        <end position="143"/>
    </location>
</feature>
<accession>A0A6A5S3Z8</accession>
<feature type="compositionally biased region" description="Basic and acidic residues" evidence="1">
    <location>
        <begin position="86"/>
        <end position="117"/>
    </location>
</feature>
<feature type="region of interest" description="Disordered" evidence="1">
    <location>
        <begin position="86"/>
        <end position="290"/>
    </location>
</feature>
<dbReference type="PANTHER" id="PTHR40132:SF1">
    <property type="entry name" value="PRE-MRNA-SPLICING FACTOR 38B"/>
    <property type="match status" value="1"/>
</dbReference>
<evidence type="ECO:0000313" key="3">
    <source>
        <dbReference type="Proteomes" id="UP000800082"/>
    </source>
</evidence>
<evidence type="ECO:0008006" key="4">
    <source>
        <dbReference type="Google" id="ProtNLM"/>
    </source>
</evidence>
<sequence>MSFDIDDDEYVAKLLAQDAKKMTKTYDLVGLDAFDPKRPRAGAPKPNTNFLRHIIRQTDNHNAALLAKEAEESSWRLRQMNRSIDKERTEAVDRAKRRIEGRLSPRPDHTDSRERSSQRIVNANDKDAGRSDRSRRHHDDRSGSRSRRHRDRNRDRHRLKRHREVDEKDQTSHQSKRSRNHREDEHRRGYSGDEDEKRPRDRDQRRCKSYSKSPSRSRSRSPHCKPYRTRDRTRSPRRSPRRSLRSPRNSRKSKRRSQSSASDSDPLEAIVGPLPPLPEPTVRSRGRGALKSNSLGIVSRFSTNYDPSMDMKPGSDAEDDWGEALEVIRDRERWKQQGADRLRATGFKDEQVKKWERGGDPLEEDVVWAKKGQGREWDRGKILDEDGDVDLKAEWGRL</sequence>
<proteinExistence type="predicted"/>
<gene>
    <name evidence="2" type="ORF">M421DRAFT_415116</name>
</gene>
<evidence type="ECO:0000256" key="1">
    <source>
        <dbReference type="SAM" id="MobiDB-lite"/>
    </source>
</evidence>
<dbReference type="EMBL" id="ML978956">
    <property type="protein sequence ID" value="KAF1934068.1"/>
    <property type="molecule type" value="Genomic_DNA"/>
</dbReference>
<dbReference type="AlphaFoldDB" id="A0A6A5S3Z8"/>
<dbReference type="RefSeq" id="XP_033454316.1">
    <property type="nucleotide sequence ID" value="XM_033590580.1"/>
</dbReference>
<feature type="compositionally biased region" description="Basic residues" evidence="1">
    <location>
        <begin position="144"/>
        <end position="162"/>
    </location>
</feature>
<dbReference type="GeneID" id="54348248"/>
<feature type="non-terminal residue" evidence="2">
    <location>
        <position position="398"/>
    </location>
</feature>
<feature type="compositionally biased region" description="Basic residues" evidence="1">
    <location>
        <begin position="207"/>
        <end position="227"/>
    </location>
</feature>
<feature type="compositionally biased region" description="Basic residues" evidence="1">
    <location>
        <begin position="235"/>
        <end position="257"/>
    </location>
</feature>
<dbReference type="Proteomes" id="UP000800082">
    <property type="component" value="Unassembled WGS sequence"/>
</dbReference>
<feature type="compositionally biased region" description="Basic and acidic residues" evidence="1">
    <location>
        <begin position="181"/>
        <end position="206"/>
    </location>
</feature>
<keyword evidence="3" id="KW-1185">Reference proteome</keyword>
<reference evidence="2" key="1">
    <citation type="journal article" date="2020" name="Stud. Mycol.">
        <title>101 Dothideomycetes genomes: a test case for predicting lifestyles and emergence of pathogens.</title>
        <authorList>
            <person name="Haridas S."/>
            <person name="Albert R."/>
            <person name="Binder M."/>
            <person name="Bloem J."/>
            <person name="Labutti K."/>
            <person name="Salamov A."/>
            <person name="Andreopoulos B."/>
            <person name="Baker S."/>
            <person name="Barry K."/>
            <person name="Bills G."/>
            <person name="Bluhm B."/>
            <person name="Cannon C."/>
            <person name="Castanera R."/>
            <person name="Culley D."/>
            <person name="Daum C."/>
            <person name="Ezra D."/>
            <person name="Gonzalez J."/>
            <person name="Henrissat B."/>
            <person name="Kuo A."/>
            <person name="Liang C."/>
            <person name="Lipzen A."/>
            <person name="Lutzoni F."/>
            <person name="Magnuson J."/>
            <person name="Mondo S."/>
            <person name="Nolan M."/>
            <person name="Ohm R."/>
            <person name="Pangilinan J."/>
            <person name="Park H.-J."/>
            <person name="Ramirez L."/>
            <person name="Alfaro M."/>
            <person name="Sun H."/>
            <person name="Tritt A."/>
            <person name="Yoshinaga Y."/>
            <person name="Zwiers L.-H."/>
            <person name="Turgeon B."/>
            <person name="Goodwin S."/>
            <person name="Spatafora J."/>
            <person name="Crous P."/>
            <person name="Grigoriev I."/>
        </authorList>
    </citation>
    <scope>NUCLEOTIDE SEQUENCE</scope>
    <source>
        <strain evidence="2">CBS 183.55</strain>
    </source>
</reference>